<reference evidence="2" key="2">
    <citation type="submission" date="2020-09" db="EMBL/GenBank/DDBJ databases">
        <authorList>
            <person name="Sun Q."/>
            <person name="Ohkuma M."/>
        </authorList>
    </citation>
    <scope>NUCLEOTIDE SEQUENCE</scope>
    <source>
        <strain evidence="2">JCM 13064</strain>
    </source>
</reference>
<accession>A0A917QVB3</accession>
<evidence type="ECO:0000313" key="2">
    <source>
        <dbReference type="EMBL" id="GGK69165.1"/>
    </source>
</evidence>
<keyword evidence="3" id="KW-1185">Reference proteome</keyword>
<dbReference type="RefSeq" id="WP_189161737.1">
    <property type="nucleotide sequence ID" value="NZ_BMNT01000004.1"/>
</dbReference>
<gene>
    <name evidence="2" type="ORF">GCM10007964_10140</name>
</gene>
<evidence type="ECO:0000313" key="3">
    <source>
        <dbReference type="Proteomes" id="UP000645217"/>
    </source>
</evidence>
<dbReference type="Proteomes" id="UP000645217">
    <property type="component" value="Unassembled WGS sequence"/>
</dbReference>
<sequence>MLAAVALLVVMVVTVAMFEITVNNRQLQGRPQVPEPAVPPGEQAQSARDFPNVPNA</sequence>
<name>A0A917QVB3_9ACTN</name>
<dbReference type="EMBL" id="BMNT01000004">
    <property type="protein sequence ID" value="GGK69165.1"/>
    <property type="molecule type" value="Genomic_DNA"/>
</dbReference>
<protein>
    <submittedName>
        <fullName evidence="2">Uncharacterized protein</fullName>
    </submittedName>
</protein>
<dbReference type="AlphaFoldDB" id="A0A917QVB3"/>
<comment type="caution">
    <text evidence="2">The sequence shown here is derived from an EMBL/GenBank/DDBJ whole genome shotgun (WGS) entry which is preliminary data.</text>
</comment>
<proteinExistence type="predicted"/>
<organism evidence="2 3">
    <name type="scientific">Sphaerisporangium melleum</name>
    <dbReference type="NCBI Taxonomy" id="321316"/>
    <lineage>
        <taxon>Bacteria</taxon>
        <taxon>Bacillati</taxon>
        <taxon>Actinomycetota</taxon>
        <taxon>Actinomycetes</taxon>
        <taxon>Streptosporangiales</taxon>
        <taxon>Streptosporangiaceae</taxon>
        <taxon>Sphaerisporangium</taxon>
    </lineage>
</organism>
<feature type="region of interest" description="Disordered" evidence="1">
    <location>
        <begin position="29"/>
        <end position="56"/>
    </location>
</feature>
<reference evidence="2" key="1">
    <citation type="journal article" date="2014" name="Int. J. Syst. Evol. Microbiol.">
        <title>Complete genome sequence of Corynebacterium casei LMG S-19264T (=DSM 44701T), isolated from a smear-ripened cheese.</title>
        <authorList>
            <consortium name="US DOE Joint Genome Institute (JGI-PGF)"/>
            <person name="Walter F."/>
            <person name="Albersmeier A."/>
            <person name="Kalinowski J."/>
            <person name="Ruckert C."/>
        </authorList>
    </citation>
    <scope>NUCLEOTIDE SEQUENCE</scope>
    <source>
        <strain evidence="2">JCM 13064</strain>
    </source>
</reference>
<evidence type="ECO:0000256" key="1">
    <source>
        <dbReference type="SAM" id="MobiDB-lite"/>
    </source>
</evidence>